<dbReference type="AlphaFoldDB" id="A0A1G5I8G7"/>
<keyword evidence="1" id="KW-0812">Transmembrane</keyword>
<reference evidence="3 4" key="1">
    <citation type="submission" date="2016-10" db="EMBL/GenBank/DDBJ databases">
        <authorList>
            <person name="de Groot N.N."/>
        </authorList>
    </citation>
    <scope>NUCLEOTIDE SEQUENCE [LARGE SCALE GENOMIC DNA]</scope>
    <source>
        <strain evidence="3 4">CGMCC 1.8925</strain>
    </source>
</reference>
<dbReference type="GO" id="GO:0005886">
    <property type="term" value="C:plasma membrane"/>
    <property type="evidence" value="ECO:0007669"/>
    <property type="project" value="TreeGrafter"/>
</dbReference>
<dbReference type="InterPro" id="IPR032816">
    <property type="entry name" value="VTT_dom"/>
</dbReference>
<name>A0A1G5I8G7_9RHOB</name>
<dbReference type="PANTHER" id="PTHR42709:SF2">
    <property type="entry name" value="INNER MEMBRANE PROTEIN YOHD"/>
    <property type="match status" value="1"/>
</dbReference>
<gene>
    <name evidence="3" type="ORF">SAMN05660710_02506</name>
</gene>
<dbReference type="PANTHER" id="PTHR42709">
    <property type="entry name" value="ALKALINE PHOSPHATASE LIKE PROTEIN"/>
    <property type="match status" value="1"/>
</dbReference>
<dbReference type="RefSeq" id="WP_090744907.1">
    <property type="nucleotide sequence ID" value="NZ_FMVT01000008.1"/>
</dbReference>
<evidence type="ECO:0000256" key="1">
    <source>
        <dbReference type="SAM" id="Phobius"/>
    </source>
</evidence>
<protein>
    <submittedName>
        <fullName evidence="3">Membrane protein DedA, SNARE-associated domain</fullName>
    </submittedName>
</protein>
<proteinExistence type="predicted"/>
<dbReference type="InterPro" id="IPR051311">
    <property type="entry name" value="DedA_domain"/>
</dbReference>
<dbReference type="Proteomes" id="UP000199502">
    <property type="component" value="Unassembled WGS sequence"/>
</dbReference>
<organism evidence="3 4">
    <name type="scientific">Paracoccus tibetensis</name>
    <dbReference type="NCBI Taxonomy" id="336292"/>
    <lineage>
        <taxon>Bacteria</taxon>
        <taxon>Pseudomonadati</taxon>
        <taxon>Pseudomonadota</taxon>
        <taxon>Alphaproteobacteria</taxon>
        <taxon>Rhodobacterales</taxon>
        <taxon>Paracoccaceae</taxon>
        <taxon>Paracoccus</taxon>
    </lineage>
</organism>
<evidence type="ECO:0000259" key="2">
    <source>
        <dbReference type="Pfam" id="PF09335"/>
    </source>
</evidence>
<sequence>MSLENLIADYGGAGLFVGSAAEGEAVAMLGGVMAHRGLLAFRDAVLAVAAGSFLVDLACCLIGRAFRQSPRVRRLQGSAAGRRVLARFDRHPNLFVFSFRFLYGMRAASALTIGTTGFPLGSFVLLNASAALVWALMFVSIGFASGQAVAAVFGPLSIHRHLALAGGLIIAATLAAAVFLHKARRDRAARA</sequence>
<evidence type="ECO:0000313" key="4">
    <source>
        <dbReference type="Proteomes" id="UP000199502"/>
    </source>
</evidence>
<evidence type="ECO:0000313" key="3">
    <source>
        <dbReference type="EMBL" id="SCY72465.1"/>
    </source>
</evidence>
<dbReference type="STRING" id="336292.SAMN05660710_02506"/>
<feature type="transmembrane region" description="Helical" evidence="1">
    <location>
        <begin position="44"/>
        <end position="66"/>
    </location>
</feature>
<dbReference type="Pfam" id="PF09335">
    <property type="entry name" value="VTT_dom"/>
    <property type="match status" value="1"/>
</dbReference>
<dbReference type="EMBL" id="FMVT01000008">
    <property type="protein sequence ID" value="SCY72465.1"/>
    <property type="molecule type" value="Genomic_DNA"/>
</dbReference>
<keyword evidence="1" id="KW-0472">Membrane</keyword>
<accession>A0A1G5I8G7</accession>
<feature type="transmembrane region" description="Helical" evidence="1">
    <location>
        <begin position="103"/>
        <end position="126"/>
    </location>
</feature>
<feature type="transmembrane region" description="Helical" evidence="1">
    <location>
        <begin position="12"/>
        <end position="32"/>
    </location>
</feature>
<keyword evidence="1" id="KW-1133">Transmembrane helix</keyword>
<keyword evidence="4" id="KW-1185">Reference proteome</keyword>
<feature type="transmembrane region" description="Helical" evidence="1">
    <location>
        <begin position="133"/>
        <end position="156"/>
    </location>
</feature>
<feature type="transmembrane region" description="Helical" evidence="1">
    <location>
        <begin position="162"/>
        <end position="180"/>
    </location>
</feature>
<feature type="domain" description="VTT" evidence="2">
    <location>
        <begin position="23"/>
        <end position="142"/>
    </location>
</feature>
<dbReference type="OrthoDB" id="948134at2"/>